<dbReference type="GO" id="GO:0050660">
    <property type="term" value="F:flavin adenine dinucleotide binding"/>
    <property type="evidence" value="ECO:0007669"/>
    <property type="project" value="InterPro"/>
</dbReference>
<dbReference type="Gene3D" id="3.50.50.60">
    <property type="entry name" value="FAD/NAD(P)-binding domain"/>
    <property type="match status" value="1"/>
</dbReference>
<reference evidence="7" key="1">
    <citation type="submission" date="2021-12" db="EMBL/GenBank/DDBJ databases">
        <authorList>
            <person name="King R."/>
        </authorList>
    </citation>
    <scope>NUCLEOTIDE SEQUENCE</scope>
</reference>
<evidence type="ECO:0000256" key="1">
    <source>
        <dbReference type="ARBA" id="ARBA00001974"/>
    </source>
</evidence>
<dbReference type="EMBL" id="OU893334">
    <property type="protein sequence ID" value="CAG9791391.1"/>
    <property type="molecule type" value="Genomic_DNA"/>
</dbReference>
<accession>A0A9N9WG18</accession>
<evidence type="ECO:0000256" key="4">
    <source>
        <dbReference type="ARBA" id="ARBA00022827"/>
    </source>
</evidence>
<name>A0A9N9WG18_9NEOP</name>
<dbReference type="Pfam" id="PF00732">
    <property type="entry name" value="GMC_oxred_N"/>
    <property type="match status" value="1"/>
</dbReference>
<dbReference type="PANTHER" id="PTHR11552">
    <property type="entry name" value="GLUCOSE-METHANOL-CHOLINE GMC OXIDOREDUCTASE"/>
    <property type="match status" value="1"/>
</dbReference>
<feature type="binding site" evidence="5">
    <location>
        <position position="259"/>
    </location>
    <ligand>
        <name>FAD</name>
        <dbReference type="ChEBI" id="CHEBI:57692"/>
    </ligand>
</feature>
<feature type="domain" description="Glucose-methanol-choline oxidoreductase N-terminal" evidence="6">
    <location>
        <begin position="297"/>
        <end position="311"/>
    </location>
</feature>
<dbReference type="OrthoDB" id="269227at2759"/>
<dbReference type="GO" id="GO:0016614">
    <property type="term" value="F:oxidoreductase activity, acting on CH-OH group of donors"/>
    <property type="evidence" value="ECO:0007669"/>
    <property type="project" value="InterPro"/>
</dbReference>
<dbReference type="InterPro" id="IPR007867">
    <property type="entry name" value="GMC_OxRtase_C"/>
</dbReference>
<dbReference type="Proteomes" id="UP001153714">
    <property type="component" value="Chromosome 3"/>
</dbReference>
<dbReference type="InterPro" id="IPR012132">
    <property type="entry name" value="GMC_OxRdtase"/>
</dbReference>
<evidence type="ECO:0000313" key="7">
    <source>
        <dbReference type="EMBL" id="CAG9791391.1"/>
    </source>
</evidence>
<reference evidence="7" key="2">
    <citation type="submission" date="2022-10" db="EMBL/GenBank/DDBJ databases">
        <authorList>
            <consortium name="ENA_rothamsted_submissions"/>
            <consortium name="culmorum"/>
            <person name="King R."/>
        </authorList>
    </citation>
    <scope>NUCLEOTIDE SEQUENCE</scope>
</reference>
<dbReference type="InterPro" id="IPR036188">
    <property type="entry name" value="FAD/NAD-bd_sf"/>
</dbReference>
<dbReference type="PIRSF" id="PIRSF000137">
    <property type="entry name" value="Alcohol_oxidase"/>
    <property type="match status" value="1"/>
</dbReference>
<dbReference type="PROSITE" id="PS00624">
    <property type="entry name" value="GMC_OXRED_2"/>
    <property type="match status" value="1"/>
</dbReference>
<keyword evidence="3" id="KW-0285">Flavoprotein</keyword>
<comment type="cofactor">
    <cofactor evidence="1 5">
        <name>FAD</name>
        <dbReference type="ChEBI" id="CHEBI:57692"/>
    </cofactor>
</comment>
<protein>
    <recommendedName>
        <fullName evidence="6">Glucose-methanol-choline oxidoreductase N-terminal domain-containing protein</fullName>
    </recommendedName>
</protein>
<proteinExistence type="inferred from homology"/>
<dbReference type="PANTHER" id="PTHR11552:SF147">
    <property type="entry name" value="CHOLINE DEHYDROGENASE, MITOCHONDRIAL"/>
    <property type="match status" value="1"/>
</dbReference>
<gene>
    <name evidence="7" type="ORF">DIATSA_LOCUS9007</name>
</gene>
<keyword evidence="4 5" id="KW-0274">FAD</keyword>
<organism evidence="7 8">
    <name type="scientific">Diatraea saccharalis</name>
    <name type="common">sugarcane borer</name>
    <dbReference type="NCBI Taxonomy" id="40085"/>
    <lineage>
        <taxon>Eukaryota</taxon>
        <taxon>Metazoa</taxon>
        <taxon>Ecdysozoa</taxon>
        <taxon>Arthropoda</taxon>
        <taxon>Hexapoda</taxon>
        <taxon>Insecta</taxon>
        <taxon>Pterygota</taxon>
        <taxon>Neoptera</taxon>
        <taxon>Endopterygota</taxon>
        <taxon>Lepidoptera</taxon>
        <taxon>Glossata</taxon>
        <taxon>Ditrysia</taxon>
        <taxon>Pyraloidea</taxon>
        <taxon>Crambidae</taxon>
        <taxon>Crambinae</taxon>
        <taxon>Diatraea</taxon>
    </lineage>
</organism>
<keyword evidence="8" id="KW-1185">Reference proteome</keyword>
<evidence type="ECO:0000313" key="8">
    <source>
        <dbReference type="Proteomes" id="UP001153714"/>
    </source>
</evidence>
<dbReference type="InterPro" id="IPR000172">
    <property type="entry name" value="GMC_OxRdtase_N"/>
</dbReference>
<dbReference type="SUPFAM" id="SSF54373">
    <property type="entry name" value="FAD-linked reductases, C-terminal domain"/>
    <property type="match status" value="1"/>
</dbReference>
<dbReference type="AlphaFoldDB" id="A0A9N9WG18"/>
<dbReference type="Pfam" id="PF05199">
    <property type="entry name" value="GMC_oxred_C"/>
    <property type="match status" value="1"/>
</dbReference>
<evidence type="ECO:0000259" key="6">
    <source>
        <dbReference type="PROSITE" id="PS00624"/>
    </source>
</evidence>
<sequence length="603" mass="68001">MDTLVSNITATCPLAFSGSTGYLFASAIAAVVAAHCAIFDGDQWPEDNAPQIINTGPKSYDFIIVGAGTAGSALAGRLASLDSKLTVLLIEAGDNPSLNSEIPAFFIYNHDIDWKYETISHGACLGFKNNKCIWNKGRTMGGSSSFNAMLYVRGHPRDYQQWEDMGNVGWGYDDLLPFFKMIEERLNMSSYVYNDNPWYTLLEESYNEFGIKFDKSDNNEGVIGTRITKLLTQKGKRLNTGKHYLRQTKNLYVMKNCLVERVIVDHKSKIATAVVVRHKSDIIMEIKANKEVILSAGSIATPQILMLSGIGPKRHLNDIGIECLLDLPVGKNLQDHVIFPLFYKTRQGTQISYEKILLSLLQYMLTKTGPLSHIGLTDFMAFIDTKNASQYPDIQYHHLSFTKNDKIAMRSYLETYQFRDEIIEIIQQLNQDGDLLGIYPTLLHPKSRGEIWLSGPNITSRPIIITNYFDDPDDMKTLLRAIDFARKLEKSERFQSLKFELTPLRLWGCTELPLFTEEYWECYIRHIATTVYHPVGTAKMGTEEDRTAVVGNNLLVHGMQNLRVVDASIMPIIPGGNTMAPTLVIAEKAFDIIKKKYALKDEL</sequence>
<evidence type="ECO:0000256" key="3">
    <source>
        <dbReference type="ARBA" id="ARBA00022630"/>
    </source>
</evidence>
<dbReference type="Gene3D" id="3.30.560.10">
    <property type="entry name" value="Glucose Oxidase, domain 3"/>
    <property type="match status" value="1"/>
</dbReference>
<comment type="similarity">
    <text evidence="2">Belongs to the GMC oxidoreductase family.</text>
</comment>
<evidence type="ECO:0000256" key="5">
    <source>
        <dbReference type="PIRSR" id="PIRSR000137-2"/>
    </source>
</evidence>
<dbReference type="SUPFAM" id="SSF51905">
    <property type="entry name" value="FAD/NAD(P)-binding domain"/>
    <property type="match status" value="1"/>
</dbReference>
<evidence type="ECO:0000256" key="2">
    <source>
        <dbReference type="ARBA" id="ARBA00010790"/>
    </source>
</evidence>